<dbReference type="PROSITE" id="PS51900">
    <property type="entry name" value="CB"/>
    <property type="match status" value="1"/>
</dbReference>
<keyword evidence="1" id="KW-0229">DNA integration</keyword>
<organism evidence="7 8">
    <name type="scientific">Pseudonocardia broussonetiae</name>
    <dbReference type="NCBI Taxonomy" id="2736640"/>
    <lineage>
        <taxon>Bacteria</taxon>
        <taxon>Bacillati</taxon>
        <taxon>Actinomycetota</taxon>
        <taxon>Actinomycetes</taxon>
        <taxon>Pseudonocardiales</taxon>
        <taxon>Pseudonocardiaceae</taxon>
        <taxon>Pseudonocardia</taxon>
    </lineage>
</organism>
<dbReference type="PANTHER" id="PTHR30349:SF81">
    <property type="entry name" value="TYROSINE RECOMBINASE XERC"/>
    <property type="match status" value="1"/>
</dbReference>
<dbReference type="PROSITE" id="PS51898">
    <property type="entry name" value="TYR_RECOMBINASE"/>
    <property type="match status" value="1"/>
</dbReference>
<keyword evidence="3" id="KW-0233">DNA recombination</keyword>
<dbReference type="GO" id="GO:0006310">
    <property type="term" value="P:DNA recombination"/>
    <property type="evidence" value="ECO:0007669"/>
    <property type="project" value="UniProtKB-KW"/>
</dbReference>
<keyword evidence="7" id="KW-0614">Plasmid</keyword>
<dbReference type="InterPro" id="IPR002104">
    <property type="entry name" value="Integrase_catalytic"/>
</dbReference>
<evidence type="ECO:0000259" key="6">
    <source>
        <dbReference type="PROSITE" id="PS51900"/>
    </source>
</evidence>
<evidence type="ECO:0000259" key="5">
    <source>
        <dbReference type="PROSITE" id="PS51898"/>
    </source>
</evidence>
<evidence type="ECO:0000256" key="3">
    <source>
        <dbReference type="ARBA" id="ARBA00023172"/>
    </source>
</evidence>
<name>A0A6M6JX64_9PSEU</name>
<evidence type="ECO:0000313" key="8">
    <source>
        <dbReference type="Proteomes" id="UP000505377"/>
    </source>
</evidence>
<evidence type="ECO:0000256" key="2">
    <source>
        <dbReference type="ARBA" id="ARBA00023125"/>
    </source>
</evidence>
<dbReference type="InterPro" id="IPR004107">
    <property type="entry name" value="Integrase_SAM-like_N"/>
</dbReference>
<evidence type="ECO:0000256" key="1">
    <source>
        <dbReference type="ARBA" id="ARBA00022908"/>
    </source>
</evidence>
<keyword evidence="2 4" id="KW-0238">DNA-binding</keyword>
<dbReference type="PANTHER" id="PTHR30349">
    <property type="entry name" value="PHAGE INTEGRASE-RELATED"/>
    <property type="match status" value="1"/>
</dbReference>
<dbReference type="InterPro" id="IPR010998">
    <property type="entry name" value="Integrase_recombinase_N"/>
</dbReference>
<sequence>MTDLALPLPSPPAVVDGYASTRAPGVRMAGELVAHVVAELPALAGLDDRDRLLAAAWLASLRSARTRRSYAGDLLGWRAWLAERGIELLDAARVHVDLWVRAQQHAGAGDASVRRRLSGIGSFYRYCLSHDLANSDPAAGVARPRVDPDYTATVGLSREQGRALIAAADADTGRSRLRSAAVIRLLLHNALRVDEALGADIADLGTDRGHQVLTVLGKGNRRAKVAITPGTLTALHAYLDDRAAAAGAGAAGWRGMGGPLLATTSGGRMRPSQLWELVRRLAAAAGIGEWDRLSAHSLRHTGITMALDAGVPLRDVQDYARHRDARTTRRYDHSRDSLDRSAAYAVAAYLS</sequence>
<gene>
    <name evidence="7" type="ORF">HOP40_34780</name>
</gene>
<dbReference type="InterPro" id="IPR011010">
    <property type="entry name" value="DNA_brk_join_enz"/>
</dbReference>
<dbReference type="SUPFAM" id="SSF56349">
    <property type="entry name" value="DNA breaking-rejoining enzymes"/>
    <property type="match status" value="1"/>
</dbReference>
<dbReference type="AlphaFoldDB" id="A0A6M6JX64"/>
<dbReference type="GO" id="GO:0015074">
    <property type="term" value="P:DNA integration"/>
    <property type="evidence" value="ECO:0007669"/>
    <property type="project" value="UniProtKB-KW"/>
</dbReference>
<evidence type="ECO:0000256" key="4">
    <source>
        <dbReference type="PROSITE-ProRule" id="PRU01248"/>
    </source>
</evidence>
<dbReference type="InterPro" id="IPR044068">
    <property type="entry name" value="CB"/>
</dbReference>
<dbReference type="Proteomes" id="UP000505377">
    <property type="component" value="Plasmid unnamed1"/>
</dbReference>
<dbReference type="InterPro" id="IPR013762">
    <property type="entry name" value="Integrase-like_cat_sf"/>
</dbReference>
<keyword evidence="8" id="KW-1185">Reference proteome</keyword>
<dbReference type="GO" id="GO:0003677">
    <property type="term" value="F:DNA binding"/>
    <property type="evidence" value="ECO:0007669"/>
    <property type="project" value="UniProtKB-UniRule"/>
</dbReference>
<dbReference type="Gene3D" id="1.10.443.10">
    <property type="entry name" value="Intergrase catalytic core"/>
    <property type="match status" value="1"/>
</dbReference>
<geneLocation type="plasmid" evidence="7 8">
    <name>unnamed1</name>
</geneLocation>
<dbReference type="Pfam" id="PF02899">
    <property type="entry name" value="Phage_int_SAM_1"/>
    <property type="match status" value="1"/>
</dbReference>
<protein>
    <submittedName>
        <fullName evidence="7">Tyrosine-type recombinase/integrase</fullName>
    </submittedName>
</protein>
<dbReference type="InterPro" id="IPR050090">
    <property type="entry name" value="Tyrosine_recombinase_XerCD"/>
</dbReference>
<proteinExistence type="predicted"/>
<reference evidence="7 8" key="1">
    <citation type="submission" date="2020-05" db="EMBL/GenBank/DDBJ databases">
        <authorList>
            <person name="Mo P."/>
        </authorList>
    </citation>
    <scope>NUCLEOTIDE SEQUENCE [LARGE SCALE GENOMIC DNA]</scope>
    <source>
        <strain evidence="7 8">Gen01</strain>
        <plasmid evidence="7 8">unnamed1</plasmid>
    </source>
</reference>
<feature type="domain" description="Tyr recombinase" evidence="5">
    <location>
        <begin position="151"/>
        <end position="345"/>
    </location>
</feature>
<feature type="domain" description="Core-binding (CB)" evidence="6">
    <location>
        <begin position="48"/>
        <end position="128"/>
    </location>
</feature>
<evidence type="ECO:0000313" key="7">
    <source>
        <dbReference type="EMBL" id="QJY51149.1"/>
    </source>
</evidence>
<dbReference type="Pfam" id="PF00589">
    <property type="entry name" value="Phage_integrase"/>
    <property type="match status" value="1"/>
</dbReference>
<dbReference type="Gene3D" id="1.10.150.130">
    <property type="match status" value="1"/>
</dbReference>
<dbReference type="EMBL" id="CP053565">
    <property type="protein sequence ID" value="QJY51149.1"/>
    <property type="molecule type" value="Genomic_DNA"/>
</dbReference>
<accession>A0A6M6JX64</accession>
<dbReference type="KEGG" id="pbro:HOP40_34780"/>
<dbReference type="RefSeq" id="WP_172169915.1">
    <property type="nucleotide sequence ID" value="NZ_CP053565.1"/>
</dbReference>